<protein>
    <submittedName>
        <fullName evidence="3">Nucleic-acid-binding protein from transposon X-element</fullName>
    </submittedName>
</protein>
<dbReference type="EMBL" id="BMAV01017618">
    <property type="protein sequence ID" value="GFY69438.1"/>
    <property type="molecule type" value="Genomic_DNA"/>
</dbReference>
<organism evidence="3 4">
    <name type="scientific">Trichonephila inaurata madagascariensis</name>
    <dbReference type="NCBI Taxonomy" id="2747483"/>
    <lineage>
        <taxon>Eukaryota</taxon>
        <taxon>Metazoa</taxon>
        <taxon>Ecdysozoa</taxon>
        <taxon>Arthropoda</taxon>
        <taxon>Chelicerata</taxon>
        <taxon>Arachnida</taxon>
        <taxon>Araneae</taxon>
        <taxon>Araneomorphae</taxon>
        <taxon>Entelegynae</taxon>
        <taxon>Araneoidea</taxon>
        <taxon>Nephilidae</taxon>
        <taxon>Trichonephila</taxon>
        <taxon>Trichonephila inaurata</taxon>
    </lineage>
</organism>
<keyword evidence="4" id="KW-1185">Reference proteome</keyword>
<feature type="non-terminal residue" evidence="3">
    <location>
        <position position="403"/>
    </location>
</feature>
<sequence length="403" mass="45202">MSATKTDVASTLVNTLFSLEPLSFDVAKAFEDFIDTLEDIIDTLRKTDGALDNVNKLRLMNRVQFVALKVSRKSIRLQNREFKEYIEDIKKLNAHKFPTAPSPSKAKRSRNKRATVSPTPGTVRKKQRSIEPNRSGNSTPPPTPTAHEESEAMEGESSSDESSAETKNTQAATLIVAVSARDSAKSDGNLTDTEDEDFTLVSRKKIASIVIDASQNTTELRNTLSSHIGSTLEGRFENGKLRVFPKTILQHRKLQSFLQAKKMRSHTFEMADKKKLKAVIRGLPTDFDQKEIATELKGFGFDPSHISILRNRKTNSNMPLFLVVLKRTQENKEIFHITNIGFFRVVIEPLKGSQMPPQCYRCQEFFHHSRLCNRAPKCLKCSGSHLTAECKKSTKSPAKCANC</sequence>
<dbReference type="OrthoDB" id="8123891at2759"/>
<feature type="compositionally biased region" description="Acidic residues" evidence="1">
    <location>
        <begin position="151"/>
        <end position="163"/>
    </location>
</feature>
<dbReference type="AlphaFoldDB" id="A0A8X7CHU1"/>
<feature type="domain" description="Pre-C2HC" evidence="2">
    <location>
        <begin position="290"/>
        <end position="351"/>
    </location>
</feature>
<dbReference type="PANTHER" id="PTHR33273">
    <property type="entry name" value="DOMAIN-CONTAINING PROTEIN, PUTATIVE-RELATED"/>
    <property type="match status" value="1"/>
</dbReference>
<accession>A0A8X7CHU1</accession>
<evidence type="ECO:0000256" key="1">
    <source>
        <dbReference type="SAM" id="MobiDB-lite"/>
    </source>
</evidence>
<proteinExistence type="predicted"/>
<reference evidence="3" key="1">
    <citation type="submission" date="2020-08" db="EMBL/GenBank/DDBJ databases">
        <title>Multicomponent nature underlies the extraordinary mechanical properties of spider dragline silk.</title>
        <authorList>
            <person name="Kono N."/>
            <person name="Nakamura H."/>
            <person name="Mori M."/>
            <person name="Yoshida Y."/>
            <person name="Ohtoshi R."/>
            <person name="Malay A.D."/>
            <person name="Moran D.A.P."/>
            <person name="Tomita M."/>
            <person name="Numata K."/>
            <person name="Arakawa K."/>
        </authorList>
    </citation>
    <scope>NUCLEOTIDE SEQUENCE</scope>
</reference>
<dbReference type="PANTHER" id="PTHR33273:SF2">
    <property type="entry name" value="ENDONUCLEASE_EXONUCLEASE_PHOSPHATASE DOMAIN-CONTAINING PROTEIN"/>
    <property type="match status" value="1"/>
</dbReference>
<comment type="caution">
    <text evidence="3">The sequence shown here is derived from an EMBL/GenBank/DDBJ whole genome shotgun (WGS) entry which is preliminary data.</text>
</comment>
<gene>
    <name evidence="3" type="primary">ORF1_100</name>
    <name evidence="3" type="ORF">TNIN_227421</name>
</gene>
<dbReference type="Proteomes" id="UP000886998">
    <property type="component" value="Unassembled WGS sequence"/>
</dbReference>
<dbReference type="InterPro" id="IPR006579">
    <property type="entry name" value="Pre_C2HC_dom"/>
</dbReference>
<feature type="region of interest" description="Disordered" evidence="1">
    <location>
        <begin position="96"/>
        <end position="169"/>
    </location>
</feature>
<name>A0A8X7CHU1_9ARAC</name>
<evidence type="ECO:0000313" key="3">
    <source>
        <dbReference type="EMBL" id="GFY69438.1"/>
    </source>
</evidence>
<evidence type="ECO:0000313" key="4">
    <source>
        <dbReference type="Proteomes" id="UP000886998"/>
    </source>
</evidence>
<evidence type="ECO:0000259" key="2">
    <source>
        <dbReference type="Pfam" id="PF07530"/>
    </source>
</evidence>
<dbReference type="Pfam" id="PF07530">
    <property type="entry name" value="PRE_C2HC"/>
    <property type="match status" value="1"/>
</dbReference>